<protein>
    <submittedName>
        <fullName evidence="1">Uncharacterized protein</fullName>
    </submittedName>
</protein>
<evidence type="ECO:0000313" key="1">
    <source>
        <dbReference type="EMBL" id="OLQ03909.1"/>
    </source>
</evidence>
<dbReference type="EMBL" id="LSRX01000223">
    <property type="protein sequence ID" value="OLQ03909.1"/>
    <property type="molecule type" value="Genomic_DNA"/>
</dbReference>
<dbReference type="AlphaFoldDB" id="A0A1Q9E915"/>
<accession>A0A1Q9E915</accession>
<gene>
    <name evidence="1" type="ORF">AK812_SmicGene13082</name>
</gene>
<comment type="caution">
    <text evidence="1">The sequence shown here is derived from an EMBL/GenBank/DDBJ whole genome shotgun (WGS) entry which is preliminary data.</text>
</comment>
<dbReference type="Proteomes" id="UP000186817">
    <property type="component" value="Unassembled WGS sequence"/>
</dbReference>
<reference evidence="1 2" key="1">
    <citation type="submission" date="2016-02" db="EMBL/GenBank/DDBJ databases">
        <title>Genome analysis of coral dinoflagellate symbionts highlights evolutionary adaptations to a symbiotic lifestyle.</title>
        <authorList>
            <person name="Aranda M."/>
            <person name="Li Y."/>
            <person name="Liew Y.J."/>
            <person name="Baumgarten S."/>
            <person name="Simakov O."/>
            <person name="Wilson M."/>
            <person name="Piel J."/>
            <person name="Ashoor H."/>
            <person name="Bougouffa S."/>
            <person name="Bajic V.B."/>
            <person name="Ryu T."/>
            <person name="Ravasi T."/>
            <person name="Bayer T."/>
            <person name="Micklem G."/>
            <person name="Kim H."/>
            <person name="Bhak J."/>
            <person name="Lajeunesse T.C."/>
            <person name="Voolstra C.R."/>
        </authorList>
    </citation>
    <scope>NUCLEOTIDE SEQUENCE [LARGE SCALE GENOMIC DNA]</scope>
    <source>
        <strain evidence="1 2">CCMP2467</strain>
    </source>
</reference>
<keyword evidence="2" id="KW-1185">Reference proteome</keyword>
<organism evidence="1 2">
    <name type="scientific">Symbiodinium microadriaticum</name>
    <name type="common">Dinoflagellate</name>
    <name type="synonym">Zooxanthella microadriatica</name>
    <dbReference type="NCBI Taxonomy" id="2951"/>
    <lineage>
        <taxon>Eukaryota</taxon>
        <taxon>Sar</taxon>
        <taxon>Alveolata</taxon>
        <taxon>Dinophyceae</taxon>
        <taxon>Suessiales</taxon>
        <taxon>Symbiodiniaceae</taxon>
        <taxon>Symbiodinium</taxon>
    </lineage>
</organism>
<evidence type="ECO:0000313" key="2">
    <source>
        <dbReference type="Proteomes" id="UP000186817"/>
    </source>
</evidence>
<sequence>MCCLVHPLIFLNPQTLQTCEIQASVVIQLLALELGGEKTVILQSNEDADEEAVVSKASETGEEEPLQKLL</sequence>
<proteinExistence type="predicted"/>
<name>A0A1Q9E915_SYMMI</name>